<proteinExistence type="predicted"/>
<dbReference type="AlphaFoldDB" id="Q1D3X7"/>
<evidence type="ECO:0008006" key="3">
    <source>
        <dbReference type="Google" id="ProtNLM"/>
    </source>
</evidence>
<dbReference type="OrthoDB" id="5522062at2"/>
<sequence length="166" mass="18469">MSDERAWKGNVKARLYERVREHGYDSLTAFAKARPAVPLYLLAEELGKDDVAAVQVLSGLLGEAEQRKQVTRFVRDVLVRELSEGLPNGWPAVLNDANRFEVAKALSSWIAYTPDTHQDRARQVSAALLAKPPPPGWRPLAPDDELLLTLLPDEEVWTSSPGEVDE</sequence>
<keyword evidence="2" id="KW-1185">Reference proteome</keyword>
<dbReference type="eggNOG" id="ENOG502ZEDQ">
    <property type="taxonomic scope" value="Bacteria"/>
</dbReference>
<dbReference type="RefSeq" id="WP_011554473.1">
    <property type="nucleotide sequence ID" value="NC_008095.1"/>
</dbReference>
<evidence type="ECO:0000313" key="1">
    <source>
        <dbReference type="EMBL" id="ABF89621.1"/>
    </source>
</evidence>
<dbReference type="KEGG" id="mxa:MXAN_4476"/>
<dbReference type="HOGENOM" id="CLU_114453_0_0_7"/>
<dbReference type="EnsemblBacteria" id="ABF89621">
    <property type="protein sequence ID" value="ABF89621"/>
    <property type="gene ID" value="MXAN_4476"/>
</dbReference>
<reference evidence="1 2" key="1">
    <citation type="journal article" date="2006" name="Proc. Natl. Acad. Sci. U.S.A.">
        <title>Evolution of sensory complexity recorded in a myxobacterial genome.</title>
        <authorList>
            <person name="Goldman B.S."/>
            <person name="Nierman W.C."/>
            <person name="Kaiser D."/>
            <person name="Slater S.C."/>
            <person name="Durkin A.S."/>
            <person name="Eisen J.A."/>
            <person name="Ronning C.M."/>
            <person name="Barbazuk W.B."/>
            <person name="Blanchard M."/>
            <person name="Field C."/>
            <person name="Halling C."/>
            <person name="Hinkle G."/>
            <person name="Iartchuk O."/>
            <person name="Kim H.S."/>
            <person name="Mackenzie C."/>
            <person name="Madupu R."/>
            <person name="Miller N."/>
            <person name="Shvartsbeyn A."/>
            <person name="Sullivan S.A."/>
            <person name="Vaudin M."/>
            <person name="Wiegand R."/>
            <person name="Kaplan H.B."/>
        </authorList>
    </citation>
    <scope>NUCLEOTIDE SEQUENCE [LARGE SCALE GENOMIC DNA]</scope>
    <source>
        <strain evidence="2">DK1622</strain>
    </source>
</reference>
<accession>Q1D3X7</accession>
<dbReference type="GeneID" id="41361787"/>
<evidence type="ECO:0000313" key="2">
    <source>
        <dbReference type="Proteomes" id="UP000002402"/>
    </source>
</evidence>
<name>Q1D3X7_MYXXD</name>
<gene>
    <name evidence="1" type="ordered locus">MXAN_4476</name>
</gene>
<dbReference type="EMBL" id="CP000113">
    <property type="protein sequence ID" value="ABF89621.1"/>
    <property type="molecule type" value="Genomic_DNA"/>
</dbReference>
<dbReference type="Proteomes" id="UP000002402">
    <property type="component" value="Chromosome"/>
</dbReference>
<organism evidence="1 2">
    <name type="scientific">Myxococcus xanthus (strain DK1622)</name>
    <dbReference type="NCBI Taxonomy" id="246197"/>
    <lineage>
        <taxon>Bacteria</taxon>
        <taxon>Pseudomonadati</taxon>
        <taxon>Myxococcota</taxon>
        <taxon>Myxococcia</taxon>
        <taxon>Myxococcales</taxon>
        <taxon>Cystobacterineae</taxon>
        <taxon>Myxococcaceae</taxon>
        <taxon>Myxococcus</taxon>
    </lineage>
</organism>
<protein>
    <recommendedName>
        <fullName evidence="3">NUDIX hydrolase</fullName>
    </recommendedName>
</protein>
<dbReference type="STRING" id="246197.MXAN_4476"/>